<organism evidence="4 6">
    <name type="scientific">Pseudomonas aylmerensis</name>
    <dbReference type="NCBI Taxonomy" id="1869229"/>
    <lineage>
        <taxon>Bacteria</taxon>
        <taxon>Pseudomonadati</taxon>
        <taxon>Pseudomonadota</taxon>
        <taxon>Gammaproteobacteria</taxon>
        <taxon>Pseudomonadales</taxon>
        <taxon>Pseudomonadaceae</taxon>
        <taxon>Pseudomonas</taxon>
    </lineage>
</organism>
<name>A0A2T4G9Q3_9PSED</name>
<evidence type="ECO:0000313" key="6">
    <source>
        <dbReference type="Proteomes" id="UP000240571"/>
    </source>
</evidence>
<dbReference type="EMBL" id="PYWW01000007">
    <property type="protein sequence ID" value="PTC32332.1"/>
    <property type="molecule type" value="Genomic_DNA"/>
</dbReference>
<dbReference type="EMBL" id="MAUE01000045">
    <property type="protein sequence ID" value="OCW20016.1"/>
    <property type="molecule type" value="Genomic_DNA"/>
</dbReference>
<dbReference type="PANTHER" id="PTHR30273">
    <property type="entry name" value="PERIPLASMIC SIGNAL SENSOR AND SIGMA FACTOR ACTIVATOR FECR-RELATED"/>
    <property type="match status" value="1"/>
</dbReference>
<evidence type="ECO:0000259" key="2">
    <source>
        <dbReference type="Pfam" id="PF16220"/>
    </source>
</evidence>
<reference evidence="3 5" key="1">
    <citation type="submission" date="2016-06" db="EMBL/GenBank/DDBJ databases">
        <title>Draft genome sequence of Pseudomonas sp. S1E40, a novel strain antagonistic activity to fungal plant pathogen.</title>
        <authorList>
            <person name="Tambong J.T."/>
            <person name="Tchagang C."/>
            <person name="Xu R."/>
        </authorList>
    </citation>
    <scope>NUCLEOTIDE SEQUENCE [LARGE SCALE GENOMIC DNA]</scope>
    <source>
        <strain evidence="3 5">S1E40</strain>
    </source>
</reference>
<dbReference type="PANTHER" id="PTHR30273:SF2">
    <property type="entry name" value="PROTEIN FECR"/>
    <property type="match status" value="1"/>
</dbReference>
<comment type="caution">
    <text evidence="4">The sequence shown here is derived from an EMBL/GenBank/DDBJ whole genome shotgun (WGS) entry which is preliminary data.</text>
</comment>
<feature type="domain" description="FecR N-terminal" evidence="2">
    <location>
        <begin position="2"/>
        <end position="44"/>
    </location>
</feature>
<dbReference type="Proteomes" id="UP000095081">
    <property type="component" value="Unassembled WGS sequence"/>
</dbReference>
<evidence type="ECO:0000313" key="4">
    <source>
        <dbReference type="EMBL" id="PTC32332.1"/>
    </source>
</evidence>
<dbReference type="InterPro" id="IPR032623">
    <property type="entry name" value="FecR_N"/>
</dbReference>
<dbReference type="Gene3D" id="2.60.120.1440">
    <property type="match status" value="1"/>
</dbReference>
<gene>
    <name evidence="3" type="ORF">BBG20_27005</name>
    <name evidence="4" type="ORF">C9382_03670</name>
</gene>
<evidence type="ECO:0000313" key="5">
    <source>
        <dbReference type="Proteomes" id="UP000095081"/>
    </source>
</evidence>
<evidence type="ECO:0000313" key="3">
    <source>
        <dbReference type="EMBL" id="OCW20016.1"/>
    </source>
</evidence>
<dbReference type="Pfam" id="PF16220">
    <property type="entry name" value="DUF4880"/>
    <property type="match status" value="1"/>
</dbReference>
<accession>A0A2T4G9Q3</accession>
<dbReference type="InterPro" id="IPR006860">
    <property type="entry name" value="FecR"/>
</dbReference>
<proteinExistence type="predicted"/>
<dbReference type="PIRSF" id="PIRSF018266">
    <property type="entry name" value="FecR"/>
    <property type="match status" value="1"/>
</dbReference>
<dbReference type="GO" id="GO:0016989">
    <property type="term" value="F:sigma factor antagonist activity"/>
    <property type="evidence" value="ECO:0007669"/>
    <property type="project" value="TreeGrafter"/>
</dbReference>
<dbReference type="Pfam" id="PF04773">
    <property type="entry name" value="FecR"/>
    <property type="match status" value="1"/>
</dbReference>
<dbReference type="AlphaFoldDB" id="A0A2T4G9Q3"/>
<dbReference type="Proteomes" id="UP000240571">
    <property type="component" value="Unassembled WGS sequence"/>
</dbReference>
<feature type="domain" description="FecR protein" evidence="1">
    <location>
        <begin position="109"/>
        <end position="199"/>
    </location>
</feature>
<dbReference type="OrthoDB" id="1099576at2"/>
<dbReference type="InterPro" id="IPR012373">
    <property type="entry name" value="Ferrdict_sens_TM"/>
</dbReference>
<sequence length="312" mass="34992">MQEAADWFARLSSAPNDAAQLEAWQRWLARSDSHQQAWRYVERVSQRFAPLQGDADTASRTLQSLQHSPRSRRQVLRSLSIISGGLLLGGLAWRHGALTEQLLAWQAGYRTVTGQILERRLADGSRIWLNSASALDVDMNKGQRNIRLYQGEVMIATAADARPFVVTTAQGSLTPLGTRFSVREQASRTQLNVYEGAVQARCIDTPQVRVAAAGERLWFDTQRISETTPAQLERQAWTRGVLPAEDMPLEEFIHELANYRRGHLGVDPRVAQLRVMGTFPLHDTDQALAMLEGVLPVRIEQTFAGWTTVKPR</sequence>
<reference evidence="4 6" key="2">
    <citation type="submission" date="2018-03" db="EMBL/GenBank/DDBJ databases">
        <title>Diversity of bacteria associated with corn roots inoculated with woodland soils in Canada, and Description of Pseudomonas aylmerense sp. nov.</title>
        <authorList>
            <person name="Tambong J.T."/>
            <person name="Xu R."/>
            <person name="Tchagang C."/>
        </authorList>
    </citation>
    <scope>NUCLEOTIDE SEQUENCE [LARGE SCALE GENOMIC DNA]</scope>
    <source>
        <strain evidence="4 6">S1E44</strain>
    </source>
</reference>
<keyword evidence="5" id="KW-1185">Reference proteome</keyword>
<evidence type="ECO:0000259" key="1">
    <source>
        <dbReference type="Pfam" id="PF04773"/>
    </source>
</evidence>
<protein>
    <submittedName>
        <fullName evidence="4">DUF4880 domain-containing protein</fullName>
    </submittedName>
    <submittedName>
        <fullName evidence="3">Iron dicitrate transport regulator FecR</fullName>
    </submittedName>
</protein>